<reference evidence="8 9" key="1">
    <citation type="journal article" date="2023" name="Sci. Data">
        <title>Genome assembly of the Korean intertidal mud-creeper Batillaria attramentaria.</title>
        <authorList>
            <person name="Patra A.K."/>
            <person name="Ho P.T."/>
            <person name="Jun S."/>
            <person name="Lee S.J."/>
            <person name="Kim Y."/>
            <person name="Won Y.J."/>
        </authorList>
    </citation>
    <scope>NUCLEOTIDE SEQUENCE [LARGE SCALE GENOMIC DNA]</scope>
    <source>
        <strain evidence="8">Wonlab-2016</strain>
    </source>
</reference>
<dbReference type="Proteomes" id="UP001519460">
    <property type="component" value="Unassembled WGS sequence"/>
</dbReference>
<feature type="domain" description="Programmed cell death protein 10 dimerisation" evidence="7">
    <location>
        <begin position="10"/>
        <end position="64"/>
    </location>
</feature>
<dbReference type="AlphaFoldDB" id="A0ABD0KCR7"/>
<dbReference type="GO" id="GO:0005737">
    <property type="term" value="C:cytoplasm"/>
    <property type="evidence" value="ECO:0007669"/>
    <property type="project" value="UniProtKB-SubCell"/>
</dbReference>
<comment type="caution">
    <text evidence="8">The sequence shown here is derived from an EMBL/GenBank/DDBJ whole genome shotgun (WGS) entry which is preliminary data.</text>
</comment>
<comment type="subcellular location">
    <subcellularLocation>
        <location evidence="1">Cell membrane</location>
        <topology evidence="1">Peripheral membrane protein</topology>
    </subcellularLocation>
    <subcellularLocation>
        <location evidence="2">Cytoplasm</location>
    </subcellularLocation>
</comment>
<organism evidence="8 9">
    <name type="scientific">Batillaria attramentaria</name>
    <dbReference type="NCBI Taxonomy" id="370345"/>
    <lineage>
        <taxon>Eukaryota</taxon>
        <taxon>Metazoa</taxon>
        <taxon>Spiralia</taxon>
        <taxon>Lophotrochozoa</taxon>
        <taxon>Mollusca</taxon>
        <taxon>Gastropoda</taxon>
        <taxon>Caenogastropoda</taxon>
        <taxon>Sorbeoconcha</taxon>
        <taxon>Cerithioidea</taxon>
        <taxon>Batillariidae</taxon>
        <taxon>Batillaria</taxon>
    </lineage>
</organism>
<proteinExistence type="inferred from homology"/>
<evidence type="ECO:0000256" key="2">
    <source>
        <dbReference type="ARBA" id="ARBA00004496"/>
    </source>
</evidence>
<keyword evidence="6" id="KW-0472">Membrane</keyword>
<comment type="similarity">
    <text evidence="3">Belongs to the PDCD10 family.</text>
</comment>
<dbReference type="PANTHER" id="PTHR13250">
    <property type="entry name" value="TF-1 CELL APOPTOSIS RELATED PROTEIN-15"/>
    <property type="match status" value="1"/>
</dbReference>
<evidence type="ECO:0000256" key="6">
    <source>
        <dbReference type="ARBA" id="ARBA00023136"/>
    </source>
</evidence>
<evidence type="ECO:0000256" key="5">
    <source>
        <dbReference type="ARBA" id="ARBA00022490"/>
    </source>
</evidence>
<evidence type="ECO:0000313" key="8">
    <source>
        <dbReference type="EMBL" id="KAK7484761.1"/>
    </source>
</evidence>
<accession>A0ABD0KCR7</accession>
<dbReference type="Pfam" id="PF20929">
    <property type="entry name" value="PDCD10_N"/>
    <property type="match status" value="1"/>
</dbReference>
<protein>
    <recommendedName>
        <fullName evidence="7">Programmed cell death protein 10 dimerisation domain-containing protein</fullName>
    </recommendedName>
</protein>
<gene>
    <name evidence="8" type="ORF">BaRGS_00024046</name>
</gene>
<evidence type="ECO:0000259" key="7">
    <source>
        <dbReference type="Pfam" id="PF20929"/>
    </source>
</evidence>
<evidence type="ECO:0000256" key="1">
    <source>
        <dbReference type="ARBA" id="ARBA00004202"/>
    </source>
</evidence>
<dbReference type="GO" id="GO:0005886">
    <property type="term" value="C:plasma membrane"/>
    <property type="evidence" value="ECO:0007669"/>
    <property type="project" value="UniProtKB-SubCell"/>
</dbReference>
<name>A0ABD0KCR7_9CAEN</name>
<evidence type="ECO:0000313" key="9">
    <source>
        <dbReference type="Proteomes" id="UP001519460"/>
    </source>
</evidence>
<evidence type="ECO:0000256" key="4">
    <source>
        <dbReference type="ARBA" id="ARBA00022475"/>
    </source>
</evidence>
<dbReference type="Gene3D" id="1.20.120.1950">
    <property type="match status" value="1"/>
</dbReference>
<dbReference type="InterPro" id="IPR053750">
    <property type="entry name" value="PDCD10_Homolog"/>
</dbReference>
<evidence type="ECO:0000256" key="3">
    <source>
        <dbReference type="ARBA" id="ARBA00009181"/>
    </source>
</evidence>
<sequence length="214" mass="24525">MTMGDKNLYGKLIVDVVIGPVLEKLEKKDISAAQTLRSAISKAERRMPGLTYDLVRELLARAELGEKVDLCQMLLRLGGFTETEDIRIPRSEPTFKELNDCAIDLKRILGRIPDQIYDRKQFLETIKEIASSIKTLLDAVNKVIAEMPPHMNENGTKQVLEDRKKEFVRYSKKFSNTLKEYFRDTSLNQSVFLSANHLVHQTNLILKTVRQDVC</sequence>
<dbReference type="PANTHER" id="PTHR13250:SF1">
    <property type="entry name" value="PROGRAMMED CELL DEATH PROTEIN 10"/>
    <property type="match status" value="1"/>
</dbReference>
<keyword evidence="5" id="KW-0963">Cytoplasm</keyword>
<dbReference type="InterPro" id="IPR009652">
    <property type="entry name" value="PDCD10"/>
</dbReference>
<dbReference type="Pfam" id="PF06840">
    <property type="entry name" value="PDC10_C"/>
    <property type="match status" value="1"/>
</dbReference>
<dbReference type="InterPro" id="IPR048288">
    <property type="entry name" value="PDCD10_N"/>
</dbReference>
<keyword evidence="4" id="KW-1003">Cell membrane</keyword>
<keyword evidence="9" id="KW-1185">Reference proteome</keyword>
<dbReference type="EMBL" id="JACVVK020000205">
    <property type="protein sequence ID" value="KAK7484761.1"/>
    <property type="molecule type" value="Genomic_DNA"/>
</dbReference>